<dbReference type="InterPro" id="IPR036390">
    <property type="entry name" value="WH_DNA-bd_sf"/>
</dbReference>
<keyword evidence="2" id="KW-0808">Transferase</keyword>
<evidence type="ECO:0000259" key="5">
    <source>
        <dbReference type="Pfam" id="PF08100"/>
    </source>
</evidence>
<feature type="domain" description="O-methyltransferase dimerisation" evidence="5">
    <location>
        <begin position="38"/>
        <end position="116"/>
    </location>
</feature>
<organism evidence="8">
    <name type="scientific">freshwater metagenome</name>
    <dbReference type="NCBI Taxonomy" id="449393"/>
    <lineage>
        <taxon>unclassified sequences</taxon>
        <taxon>metagenomes</taxon>
        <taxon>ecological metagenomes</taxon>
    </lineage>
</organism>
<feature type="domain" description="O-methyltransferase C-terminal" evidence="4">
    <location>
        <begin position="191"/>
        <end position="342"/>
    </location>
</feature>
<keyword evidence="3" id="KW-0949">S-adenosyl-L-methionine</keyword>
<dbReference type="Gene3D" id="1.10.10.10">
    <property type="entry name" value="Winged helix-like DNA-binding domain superfamily/Winged helix DNA-binding domain"/>
    <property type="match status" value="1"/>
</dbReference>
<dbReference type="InterPro" id="IPR029063">
    <property type="entry name" value="SAM-dependent_MTases_sf"/>
</dbReference>
<dbReference type="GO" id="GO:0032259">
    <property type="term" value="P:methylation"/>
    <property type="evidence" value="ECO:0007669"/>
    <property type="project" value="UniProtKB-KW"/>
</dbReference>
<protein>
    <submittedName>
        <fullName evidence="8">Unannotated protein</fullName>
    </submittedName>
</protein>
<evidence type="ECO:0000259" key="4">
    <source>
        <dbReference type="Pfam" id="PF00891"/>
    </source>
</evidence>
<dbReference type="InterPro" id="IPR016461">
    <property type="entry name" value="COMT-like"/>
</dbReference>
<dbReference type="EMBL" id="CAEZYH010000121">
    <property type="protein sequence ID" value="CAB4732413.1"/>
    <property type="molecule type" value="Genomic_DNA"/>
</dbReference>
<gene>
    <name evidence="6" type="ORF">UFOPK2658_01773</name>
    <name evidence="7" type="ORF">UFOPK3304_01639</name>
    <name evidence="8" type="ORF">UFOPK3494_01813</name>
    <name evidence="9" type="ORF">UFOPK4134_01774</name>
</gene>
<dbReference type="GO" id="GO:0046983">
    <property type="term" value="F:protein dimerization activity"/>
    <property type="evidence" value="ECO:0007669"/>
    <property type="project" value="InterPro"/>
</dbReference>
<name>A0A6J7H4T7_9ZZZZ</name>
<dbReference type="Pfam" id="PF00891">
    <property type="entry name" value="Methyltransf_2"/>
    <property type="match status" value="1"/>
</dbReference>
<evidence type="ECO:0000313" key="9">
    <source>
        <dbReference type="EMBL" id="CAB5037552.1"/>
    </source>
</evidence>
<dbReference type="CDD" id="cd02440">
    <property type="entry name" value="AdoMet_MTases"/>
    <property type="match status" value="1"/>
</dbReference>
<reference evidence="8" key="1">
    <citation type="submission" date="2020-05" db="EMBL/GenBank/DDBJ databases">
        <authorList>
            <person name="Chiriac C."/>
            <person name="Salcher M."/>
            <person name="Ghai R."/>
            <person name="Kavagutti S V."/>
        </authorList>
    </citation>
    <scope>NUCLEOTIDE SEQUENCE</scope>
</reference>
<dbReference type="Gene3D" id="3.40.50.150">
    <property type="entry name" value="Vaccinia Virus protein VP39"/>
    <property type="match status" value="1"/>
</dbReference>
<evidence type="ECO:0000313" key="7">
    <source>
        <dbReference type="EMBL" id="CAB4880952.1"/>
    </source>
</evidence>
<evidence type="ECO:0000256" key="2">
    <source>
        <dbReference type="ARBA" id="ARBA00022679"/>
    </source>
</evidence>
<evidence type="ECO:0000313" key="8">
    <source>
        <dbReference type="EMBL" id="CAB4916027.1"/>
    </source>
</evidence>
<dbReference type="PIRSF" id="PIRSF005739">
    <property type="entry name" value="O-mtase"/>
    <property type="match status" value="1"/>
</dbReference>
<dbReference type="InterPro" id="IPR012967">
    <property type="entry name" value="COMT_dimerisation"/>
</dbReference>
<dbReference type="PROSITE" id="PS51683">
    <property type="entry name" value="SAM_OMT_II"/>
    <property type="match status" value="1"/>
</dbReference>
<dbReference type="PANTHER" id="PTHR43712">
    <property type="entry name" value="PUTATIVE (AFU_ORTHOLOGUE AFUA_4G14580)-RELATED"/>
    <property type="match status" value="1"/>
</dbReference>
<dbReference type="GO" id="GO:0008171">
    <property type="term" value="F:O-methyltransferase activity"/>
    <property type="evidence" value="ECO:0007669"/>
    <property type="project" value="InterPro"/>
</dbReference>
<evidence type="ECO:0000313" key="6">
    <source>
        <dbReference type="EMBL" id="CAB4732413.1"/>
    </source>
</evidence>
<dbReference type="EMBL" id="CAFBLJ010000122">
    <property type="protein sequence ID" value="CAB4880952.1"/>
    <property type="molecule type" value="Genomic_DNA"/>
</dbReference>
<dbReference type="SUPFAM" id="SSF46785">
    <property type="entry name" value="Winged helix' DNA-binding domain"/>
    <property type="match status" value="1"/>
</dbReference>
<dbReference type="Pfam" id="PF08100">
    <property type="entry name" value="Dimerisation"/>
    <property type="match status" value="1"/>
</dbReference>
<sequence>MAIVERDAPYPELKKSHTAAHKGTPWSDFKPPASAPVWNIIQGFGNYWLLMAAIELGAFDTLQKIGPCPLEPLAEATGLSRRSALFLFDGLVAIGMIEQYRDVYKLGDLASRYLTSDAVASMADLIGVAPGPLENWEELAETFRRGTPRQPIENDPEGFYVPLVEATYPTMLRAATRADLKIGYSRTPNLRLLDLGAGGAPWSVAILSQNPTATTVVNDYEGVLEVAKRRIAAAGIANHESRVEYLPGDFHTVELEPNSFDMVILGHILRTEGDEGAQHMIDRAFAALRPGGRVIVSDYFRDNTRKFNPFGVLMGVTMVAATRQGHTFTNEEVTAWIRATGFEALRLIEPIGFNSMYVASKPE</sequence>
<evidence type="ECO:0000256" key="3">
    <source>
        <dbReference type="ARBA" id="ARBA00022691"/>
    </source>
</evidence>
<proteinExistence type="predicted"/>
<dbReference type="InterPro" id="IPR036388">
    <property type="entry name" value="WH-like_DNA-bd_sf"/>
</dbReference>
<accession>A0A6J7H4T7</accession>
<dbReference type="SUPFAM" id="SSF53335">
    <property type="entry name" value="S-adenosyl-L-methionine-dependent methyltransferases"/>
    <property type="match status" value="1"/>
</dbReference>
<dbReference type="AlphaFoldDB" id="A0A6J7H4T7"/>
<dbReference type="InterPro" id="IPR001077">
    <property type="entry name" value="COMT_C"/>
</dbReference>
<keyword evidence="1" id="KW-0489">Methyltransferase</keyword>
<evidence type="ECO:0000256" key="1">
    <source>
        <dbReference type="ARBA" id="ARBA00022603"/>
    </source>
</evidence>
<dbReference type="EMBL" id="CAFBMF010000197">
    <property type="protein sequence ID" value="CAB4916027.1"/>
    <property type="molecule type" value="Genomic_DNA"/>
</dbReference>
<dbReference type="EMBL" id="CAFBPS010000208">
    <property type="protein sequence ID" value="CAB5037552.1"/>
    <property type="molecule type" value="Genomic_DNA"/>
</dbReference>
<dbReference type="PANTHER" id="PTHR43712:SF2">
    <property type="entry name" value="O-METHYLTRANSFERASE CICE"/>
    <property type="match status" value="1"/>
</dbReference>